<proteinExistence type="predicted"/>
<accession>A0A432V6Y2</accession>
<name>A0A432V6Y2_9HYPH</name>
<comment type="caution">
    <text evidence="2">The sequence shown here is derived from an EMBL/GenBank/DDBJ whole genome shotgun (WGS) entry which is preliminary data.</text>
</comment>
<evidence type="ECO:0000259" key="1">
    <source>
        <dbReference type="Pfam" id="PF09343"/>
    </source>
</evidence>
<dbReference type="OrthoDB" id="1685145at2"/>
<dbReference type="InterPro" id="IPR011740">
    <property type="entry name" value="DUF2460"/>
</dbReference>
<dbReference type="AlphaFoldDB" id="A0A432V6Y2"/>
<evidence type="ECO:0000313" key="3">
    <source>
        <dbReference type="Proteomes" id="UP000281647"/>
    </source>
</evidence>
<dbReference type="EMBL" id="RKST01000008">
    <property type="protein sequence ID" value="RUM97918.1"/>
    <property type="molecule type" value="Genomic_DNA"/>
</dbReference>
<dbReference type="Pfam" id="PF09343">
    <property type="entry name" value="DUF2460"/>
    <property type="match status" value="1"/>
</dbReference>
<reference evidence="2 3" key="1">
    <citation type="submission" date="2018-11" db="EMBL/GenBank/DDBJ databases">
        <title>Pseudaminobacter arsenicus sp. nov., an arsenic-resistant bacterium isolated from arsenic-rich aquifers.</title>
        <authorList>
            <person name="Mu Y."/>
        </authorList>
    </citation>
    <scope>NUCLEOTIDE SEQUENCE [LARGE SCALE GENOMIC DNA]</scope>
    <source>
        <strain evidence="2 3">CB3</strain>
    </source>
</reference>
<keyword evidence="3" id="KW-1185">Reference proteome</keyword>
<gene>
    <name evidence="2" type="ORF">EET67_09900</name>
</gene>
<organism evidence="2 3">
    <name type="scientific">Borborobacter arsenicus</name>
    <dbReference type="NCBI Taxonomy" id="1851146"/>
    <lineage>
        <taxon>Bacteria</taxon>
        <taxon>Pseudomonadati</taxon>
        <taxon>Pseudomonadota</taxon>
        <taxon>Alphaproteobacteria</taxon>
        <taxon>Hyphomicrobiales</taxon>
        <taxon>Phyllobacteriaceae</taxon>
        <taxon>Borborobacter</taxon>
    </lineage>
</organism>
<evidence type="ECO:0000313" key="2">
    <source>
        <dbReference type="EMBL" id="RUM97918.1"/>
    </source>
</evidence>
<feature type="domain" description="DUF2460" evidence="1">
    <location>
        <begin position="5"/>
        <end position="199"/>
    </location>
</feature>
<sequence>MVDNVILSERVALGFRGGPTFSTDKVSAITGRERRLQNRAIAIHRYSWSQENRKRDLIDELRGFWFDRRGDLKAWLLKDWADFSAVSEPLGIGDGTATDFQIVKTYSAGVNPYVRVIRHIKAGTLTVFLDDLPQTETTHYTVGATGLISFVSAPSVGQVVTASFEFYVPVRFDGDEFMASIPFATPQLLNVDDIQAVEVIP</sequence>
<protein>
    <recommendedName>
        <fullName evidence="1">DUF2460 domain-containing protein</fullName>
    </recommendedName>
</protein>
<dbReference type="Proteomes" id="UP000281647">
    <property type="component" value="Unassembled WGS sequence"/>
</dbReference>
<dbReference type="RefSeq" id="WP_128626789.1">
    <property type="nucleotide sequence ID" value="NZ_RKST01000008.1"/>
</dbReference>